<dbReference type="AlphaFoldDB" id="F3KRC8"/>
<keyword evidence="2" id="KW-0472">Membrane</keyword>
<keyword evidence="4" id="KW-1185">Reference proteome</keyword>
<name>F3KRC8_9BURK</name>
<evidence type="ECO:0000256" key="1">
    <source>
        <dbReference type="SAM" id="MobiDB-lite"/>
    </source>
</evidence>
<keyword evidence="2" id="KW-1133">Transmembrane helix</keyword>
<comment type="caution">
    <text evidence="3">The sequence shown here is derived from an EMBL/GenBank/DDBJ whole genome shotgun (WGS) entry which is preliminary data.</text>
</comment>
<gene>
    <name evidence="3" type="ORF">HGR_05018</name>
</gene>
<proteinExistence type="predicted"/>
<evidence type="ECO:0000313" key="4">
    <source>
        <dbReference type="Proteomes" id="UP000016368"/>
    </source>
</evidence>
<sequence length="57" mass="6081">MGKAFDLLYAQFLSSFSMSIQFLTAFLIVGQHLARSTRGRPCAPPVAALSTPSALHG</sequence>
<evidence type="ECO:0000313" key="3">
    <source>
        <dbReference type="EMBL" id="EGI77829.1"/>
    </source>
</evidence>
<protein>
    <submittedName>
        <fullName evidence="3">Uncharacterized protein</fullName>
    </submittedName>
</protein>
<feature type="region of interest" description="Disordered" evidence="1">
    <location>
        <begin position="37"/>
        <end position="57"/>
    </location>
</feature>
<accession>F3KRC8</accession>
<organism evidence="3 4">
    <name type="scientific">Hylemonella gracilis ATCC 19624</name>
    <dbReference type="NCBI Taxonomy" id="887062"/>
    <lineage>
        <taxon>Bacteria</taxon>
        <taxon>Pseudomonadati</taxon>
        <taxon>Pseudomonadota</taxon>
        <taxon>Betaproteobacteria</taxon>
        <taxon>Burkholderiales</taxon>
        <taxon>Comamonadaceae</taxon>
        <taxon>Hylemonella</taxon>
    </lineage>
</organism>
<dbReference type="EMBL" id="AEGR01000042">
    <property type="protein sequence ID" value="EGI77829.1"/>
    <property type="molecule type" value="Genomic_DNA"/>
</dbReference>
<dbReference type="Proteomes" id="UP000016368">
    <property type="component" value="Unassembled WGS sequence"/>
</dbReference>
<dbReference type="STRING" id="887062.HGR_05018"/>
<keyword evidence="2" id="KW-0812">Transmembrane</keyword>
<feature type="transmembrane region" description="Helical" evidence="2">
    <location>
        <begin position="12"/>
        <end position="30"/>
    </location>
</feature>
<reference evidence="3 4" key="1">
    <citation type="journal article" date="2011" name="EMBO J.">
        <title>Structural diversity of bacterial flagellar motors.</title>
        <authorList>
            <person name="Chen S."/>
            <person name="Beeby M."/>
            <person name="Murphy G.E."/>
            <person name="Leadbetter J.R."/>
            <person name="Hendrixson D.R."/>
            <person name="Briegel A."/>
            <person name="Li Z."/>
            <person name="Shi J."/>
            <person name="Tocheva E.I."/>
            <person name="Muller A."/>
            <person name="Dobro M.J."/>
            <person name="Jensen G.J."/>
        </authorList>
    </citation>
    <scope>NUCLEOTIDE SEQUENCE [LARGE SCALE GENOMIC DNA]</scope>
    <source>
        <strain evidence="3 4">ATCC 19624</strain>
    </source>
</reference>
<evidence type="ECO:0000256" key="2">
    <source>
        <dbReference type="SAM" id="Phobius"/>
    </source>
</evidence>